<feature type="domain" description="Deacetylase PdaC" evidence="3">
    <location>
        <begin position="89"/>
        <end position="169"/>
    </location>
</feature>
<dbReference type="Gene3D" id="3.30.565.40">
    <property type="entry name" value="Fervidobacterium nodosum Rt17-B1 like"/>
    <property type="match status" value="1"/>
</dbReference>
<gene>
    <name evidence="4" type="ORF">VN21_16065</name>
</gene>
<evidence type="ECO:0000256" key="1">
    <source>
        <dbReference type="SAM" id="Phobius"/>
    </source>
</evidence>
<dbReference type="RefSeq" id="WP_046824150.1">
    <property type="nucleotide sequence ID" value="NZ_LBBT01000336.1"/>
</dbReference>
<protein>
    <recommendedName>
        <fullName evidence="6">Anti-sigma factor</fullName>
    </recommendedName>
</protein>
<keyword evidence="1" id="KW-0472">Membrane</keyword>
<dbReference type="InterPro" id="IPR021729">
    <property type="entry name" value="DUF3298"/>
</dbReference>
<keyword evidence="5" id="KW-1185">Reference proteome</keyword>
<name>A0A0M3DFE3_9FIRM</name>
<evidence type="ECO:0008006" key="6">
    <source>
        <dbReference type="Google" id="ProtNLM"/>
    </source>
</evidence>
<dbReference type="PATRIC" id="fig|1629550.3.peg.2717"/>
<sequence length="286" mass="33092">MKDIDKIKKLKQNYNDIKIPENLNEVVNDAINSKHINKRFNKKWIVAVASVCVVIGAVNINKSFAQSLEEIPVIGSVIKIINFSNYQIKEDGYEASIKVPKIEGLDNKDLEYKLNKEFESEGKKLYDQYLQEVKSLKDSNSAGHKAAESWYEVKTDNDKILSLVIYNYEAQGSSNTTRKFYNIDKKNQVILTLEGMFKNDKYIDAISDNIKEQMKNQMKQDENKIYWLDDKEMGDENFKSINKNQDFYINKDGELVICFDKYEVAPGYMGLVEFTIPNDIVQPLMN</sequence>
<dbReference type="InterPro" id="IPR025303">
    <property type="entry name" value="PdaC"/>
</dbReference>
<evidence type="ECO:0000313" key="4">
    <source>
        <dbReference type="EMBL" id="KKY00107.1"/>
    </source>
</evidence>
<evidence type="ECO:0000259" key="2">
    <source>
        <dbReference type="Pfam" id="PF11738"/>
    </source>
</evidence>
<evidence type="ECO:0000259" key="3">
    <source>
        <dbReference type="Pfam" id="PF13739"/>
    </source>
</evidence>
<feature type="transmembrane region" description="Helical" evidence="1">
    <location>
        <begin position="44"/>
        <end position="60"/>
    </location>
</feature>
<organism evidence="4 5">
    <name type="scientific">Paraclostridium benzoelyticum</name>
    <dbReference type="NCBI Taxonomy" id="1629550"/>
    <lineage>
        <taxon>Bacteria</taxon>
        <taxon>Bacillati</taxon>
        <taxon>Bacillota</taxon>
        <taxon>Clostridia</taxon>
        <taxon>Peptostreptococcales</taxon>
        <taxon>Peptostreptococcaceae</taxon>
        <taxon>Paraclostridium</taxon>
    </lineage>
</organism>
<dbReference type="AlphaFoldDB" id="A0A0M3DFE3"/>
<accession>A0A0M3DFE3</accession>
<evidence type="ECO:0000313" key="5">
    <source>
        <dbReference type="Proteomes" id="UP000034407"/>
    </source>
</evidence>
<dbReference type="Proteomes" id="UP000034407">
    <property type="component" value="Unassembled WGS sequence"/>
</dbReference>
<keyword evidence="1" id="KW-1133">Transmembrane helix</keyword>
<keyword evidence="1" id="KW-0812">Transmembrane</keyword>
<feature type="domain" description="DUF3298" evidence="2">
    <location>
        <begin position="196"/>
        <end position="278"/>
    </location>
</feature>
<dbReference type="InterPro" id="IPR037126">
    <property type="entry name" value="PdaC/RsiV-like_sf"/>
</dbReference>
<dbReference type="OrthoDB" id="4990at2"/>
<dbReference type="Pfam" id="PF11738">
    <property type="entry name" value="DUF3298"/>
    <property type="match status" value="1"/>
</dbReference>
<dbReference type="Pfam" id="PF13739">
    <property type="entry name" value="PdaC"/>
    <property type="match status" value="1"/>
</dbReference>
<dbReference type="Gene3D" id="3.90.640.20">
    <property type="entry name" value="Heat-shock cognate protein, ATPase"/>
    <property type="match status" value="1"/>
</dbReference>
<dbReference type="EMBL" id="LBBT01000336">
    <property type="protein sequence ID" value="KKY00107.1"/>
    <property type="molecule type" value="Genomic_DNA"/>
</dbReference>
<proteinExistence type="predicted"/>
<reference evidence="4 5" key="1">
    <citation type="submission" date="2015-04" db="EMBL/GenBank/DDBJ databases">
        <title>Microcin producing Clostridium sp. JC272T.</title>
        <authorList>
            <person name="Jyothsna T."/>
            <person name="Sasikala C."/>
            <person name="Ramana C."/>
        </authorList>
    </citation>
    <scope>NUCLEOTIDE SEQUENCE [LARGE SCALE GENOMIC DNA]</scope>
    <source>
        <strain evidence="4 5">JC272</strain>
    </source>
</reference>
<comment type="caution">
    <text evidence="4">The sequence shown here is derived from an EMBL/GenBank/DDBJ whole genome shotgun (WGS) entry which is preliminary data.</text>
</comment>